<comment type="caution">
    <text evidence="4">The sequence shown here is derived from an EMBL/GenBank/DDBJ whole genome shotgun (WGS) entry which is preliminary data.</text>
</comment>
<dbReference type="PRINTS" id="PR00081">
    <property type="entry name" value="GDHRDH"/>
</dbReference>
<sequence>MRLFSNAAPSLTEKNLPDQSGKVFIVTGRTGGLGHHLVKMLYAQNAKVWIAAHSEEKATKIMDQIKAIHPSSRGALLYLQLELNDLTTIKASAEKLLTQENSLHVLWNNAGVMRPPQGSKTKQRYELEIGMNNAAPHLFTKLLTPLLKQSPRSHLLEPKAGNIYQGTEYSRRYSQDGILSVSVDPGFLKTDLYHNLPRWQAPFMNLLLHDPIYGAYTELYAGLSTDIEMSSNGNFVEPWGKLTPARKDTVLGSKSREEGGSGIATDFWEWCGKQIAEFV</sequence>
<evidence type="ECO:0000256" key="1">
    <source>
        <dbReference type="ARBA" id="ARBA00006484"/>
    </source>
</evidence>
<keyword evidence="2" id="KW-0521">NADP</keyword>
<dbReference type="AlphaFoldDB" id="A0A1E1KB97"/>
<dbReference type="PANTHER" id="PTHR24320">
    <property type="entry name" value="RETINOL DEHYDROGENASE"/>
    <property type="match status" value="1"/>
</dbReference>
<dbReference type="STRING" id="914237.A0A1E1KB97"/>
<dbReference type="InterPro" id="IPR002347">
    <property type="entry name" value="SDR_fam"/>
</dbReference>
<comment type="similarity">
    <text evidence="1">Belongs to the short-chain dehydrogenases/reductases (SDR) family.</text>
</comment>
<keyword evidence="5" id="KW-1185">Reference proteome</keyword>
<evidence type="ECO:0000313" key="4">
    <source>
        <dbReference type="EMBL" id="CZS95338.1"/>
    </source>
</evidence>
<dbReference type="InterPro" id="IPR036291">
    <property type="entry name" value="NAD(P)-bd_dom_sf"/>
</dbReference>
<dbReference type="GO" id="GO:0016491">
    <property type="term" value="F:oxidoreductase activity"/>
    <property type="evidence" value="ECO:0007669"/>
    <property type="project" value="UniProtKB-KW"/>
</dbReference>
<gene>
    <name evidence="4" type="ORF">RCO7_05768</name>
</gene>
<accession>A0A1E1KB97</accession>
<keyword evidence="3" id="KW-0560">Oxidoreductase</keyword>
<evidence type="ECO:0000256" key="3">
    <source>
        <dbReference type="ARBA" id="ARBA00023002"/>
    </source>
</evidence>
<proteinExistence type="inferred from homology"/>
<dbReference type="Proteomes" id="UP000178129">
    <property type="component" value="Unassembled WGS sequence"/>
</dbReference>
<dbReference type="EMBL" id="FJUW01000010">
    <property type="protein sequence ID" value="CZS95338.1"/>
    <property type="molecule type" value="Genomic_DNA"/>
</dbReference>
<evidence type="ECO:0000313" key="5">
    <source>
        <dbReference type="Proteomes" id="UP000178129"/>
    </source>
</evidence>
<dbReference type="Gene3D" id="3.40.50.720">
    <property type="entry name" value="NAD(P)-binding Rossmann-like Domain"/>
    <property type="match status" value="1"/>
</dbReference>
<organism evidence="4 5">
    <name type="scientific">Rhynchosporium graminicola</name>
    <dbReference type="NCBI Taxonomy" id="2792576"/>
    <lineage>
        <taxon>Eukaryota</taxon>
        <taxon>Fungi</taxon>
        <taxon>Dikarya</taxon>
        <taxon>Ascomycota</taxon>
        <taxon>Pezizomycotina</taxon>
        <taxon>Leotiomycetes</taxon>
        <taxon>Helotiales</taxon>
        <taxon>Ploettnerulaceae</taxon>
        <taxon>Rhynchosporium</taxon>
    </lineage>
</organism>
<protein>
    <submittedName>
        <fullName evidence="4">Related to Oxidoreductase, short-chain dehydrogenase</fullName>
    </submittedName>
</protein>
<dbReference type="PANTHER" id="PTHR24320:SF236">
    <property type="entry name" value="SHORT-CHAIN DEHYDROGENASE-RELATED"/>
    <property type="match status" value="1"/>
</dbReference>
<dbReference type="InParanoid" id="A0A1E1KB97"/>
<evidence type="ECO:0000256" key="2">
    <source>
        <dbReference type="ARBA" id="ARBA00022857"/>
    </source>
</evidence>
<dbReference type="Pfam" id="PF00106">
    <property type="entry name" value="adh_short"/>
    <property type="match status" value="1"/>
</dbReference>
<reference evidence="5" key="1">
    <citation type="submission" date="2016-03" db="EMBL/GenBank/DDBJ databases">
        <authorList>
            <person name="Ploux O."/>
        </authorList>
    </citation>
    <scope>NUCLEOTIDE SEQUENCE [LARGE SCALE GENOMIC DNA]</scope>
    <source>
        <strain evidence="5">UK7</strain>
    </source>
</reference>
<dbReference type="SUPFAM" id="SSF51735">
    <property type="entry name" value="NAD(P)-binding Rossmann-fold domains"/>
    <property type="match status" value="1"/>
</dbReference>
<name>A0A1E1KB97_9HELO</name>